<dbReference type="GO" id="GO:0007064">
    <property type="term" value="P:mitotic sister chromatid cohesion"/>
    <property type="evidence" value="ECO:0007669"/>
    <property type="project" value="EnsemblFungi"/>
</dbReference>
<evidence type="ECO:0000313" key="9">
    <source>
        <dbReference type="EMBL" id="ODV67973.1"/>
    </source>
</evidence>
<dbReference type="GO" id="GO:0000722">
    <property type="term" value="P:telomere maintenance via recombination"/>
    <property type="evidence" value="ECO:0007669"/>
    <property type="project" value="EnsemblFungi"/>
</dbReference>
<evidence type="ECO:0000256" key="6">
    <source>
        <dbReference type="RuleBase" id="RU362092"/>
    </source>
</evidence>
<dbReference type="GeneID" id="30995686"/>
<dbReference type="InterPro" id="IPR013825">
    <property type="entry name" value="Topo_IA_cen_sub2"/>
</dbReference>
<dbReference type="InterPro" id="IPR013497">
    <property type="entry name" value="Topo_IA_cen"/>
</dbReference>
<evidence type="ECO:0000256" key="2">
    <source>
        <dbReference type="ARBA" id="ARBA00009446"/>
    </source>
</evidence>
<keyword evidence="5 6" id="KW-0413">Isomerase</keyword>
<evidence type="ECO:0000313" key="10">
    <source>
        <dbReference type="Proteomes" id="UP000095085"/>
    </source>
</evidence>
<dbReference type="SMART" id="SM00437">
    <property type="entry name" value="TOP1Ac"/>
    <property type="match status" value="1"/>
</dbReference>
<dbReference type="GO" id="GO:0033260">
    <property type="term" value="P:nuclear DNA replication"/>
    <property type="evidence" value="ECO:0007669"/>
    <property type="project" value="EnsemblFungi"/>
</dbReference>
<dbReference type="InterPro" id="IPR003601">
    <property type="entry name" value="Topo_IA_2"/>
</dbReference>
<reference evidence="10" key="1">
    <citation type="submission" date="2016-05" db="EMBL/GenBank/DDBJ databases">
        <title>Comparative genomics of biotechnologically important yeasts.</title>
        <authorList>
            <consortium name="DOE Joint Genome Institute"/>
            <person name="Riley R."/>
            <person name="Haridas S."/>
            <person name="Wolfe K.H."/>
            <person name="Lopes M.R."/>
            <person name="Hittinger C.T."/>
            <person name="Goker M."/>
            <person name="Salamov A."/>
            <person name="Wisecaver J."/>
            <person name="Long T.M."/>
            <person name="Aerts A.L."/>
            <person name="Barry K."/>
            <person name="Choi C."/>
            <person name="Clum A."/>
            <person name="Coughlan A.Y."/>
            <person name="Deshpande S."/>
            <person name="Douglass A.P."/>
            <person name="Hanson S.J."/>
            <person name="Klenk H.-P."/>
            <person name="Labutti K."/>
            <person name="Lapidus A."/>
            <person name="Lindquist E."/>
            <person name="Lipzen A."/>
            <person name="Meier-Kolthoff J.P."/>
            <person name="Ohm R.A."/>
            <person name="Otillar R.P."/>
            <person name="Pangilinan J."/>
            <person name="Peng Y."/>
            <person name="Rokas A."/>
            <person name="Rosa C.A."/>
            <person name="Scheuner C."/>
            <person name="Sibirny A.A."/>
            <person name="Slot J.C."/>
            <person name="Stielow J.B."/>
            <person name="Sun H."/>
            <person name="Kurtzman C.P."/>
            <person name="Blackwell M."/>
            <person name="Grigoriev I.V."/>
            <person name="Jeffries T.W."/>
        </authorList>
    </citation>
    <scope>NUCLEOTIDE SEQUENCE [LARGE SCALE GENOMIC DNA]</scope>
    <source>
        <strain evidence="10">NRRL Y-1933</strain>
    </source>
</reference>
<evidence type="ECO:0000256" key="3">
    <source>
        <dbReference type="ARBA" id="ARBA00023029"/>
    </source>
</evidence>
<dbReference type="Gene3D" id="2.70.20.10">
    <property type="entry name" value="Topoisomerase I, domain 3"/>
    <property type="match status" value="1"/>
</dbReference>
<dbReference type="FunFam" id="1.10.290.10:FF:000001">
    <property type="entry name" value="DNA topoisomerase"/>
    <property type="match status" value="1"/>
</dbReference>
<dbReference type="CDD" id="cd00186">
    <property type="entry name" value="TOP1Ac"/>
    <property type="match status" value="1"/>
</dbReference>
<dbReference type="GO" id="GO:0005634">
    <property type="term" value="C:nucleus"/>
    <property type="evidence" value="ECO:0007669"/>
    <property type="project" value="EnsemblFungi"/>
</dbReference>
<dbReference type="PROSITE" id="PS52039">
    <property type="entry name" value="TOPO_IA_2"/>
    <property type="match status" value="1"/>
</dbReference>
<evidence type="ECO:0000259" key="7">
    <source>
        <dbReference type="PROSITE" id="PS50880"/>
    </source>
</evidence>
<evidence type="ECO:0000256" key="4">
    <source>
        <dbReference type="ARBA" id="ARBA00023125"/>
    </source>
</evidence>
<dbReference type="Gene3D" id="1.10.460.10">
    <property type="entry name" value="Topoisomerase I, domain 2"/>
    <property type="match status" value="1"/>
</dbReference>
<evidence type="ECO:0000256" key="1">
    <source>
        <dbReference type="ARBA" id="ARBA00000213"/>
    </source>
</evidence>
<dbReference type="InterPro" id="IPR000380">
    <property type="entry name" value="Topo_IA"/>
</dbReference>
<dbReference type="GO" id="GO:0006301">
    <property type="term" value="P:DNA damage tolerance"/>
    <property type="evidence" value="ECO:0007669"/>
    <property type="project" value="EnsemblFungi"/>
</dbReference>
<dbReference type="GO" id="GO:0031422">
    <property type="term" value="C:RecQ family helicase-topoisomerase III complex"/>
    <property type="evidence" value="ECO:0007669"/>
    <property type="project" value="EnsemblFungi"/>
</dbReference>
<dbReference type="OrthoDB" id="430051at2759"/>
<dbReference type="InterPro" id="IPR013824">
    <property type="entry name" value="Topo_IA_cen_sub1"/>
</dbReference>
<evidence type="ECO:0000256" key="5">
    <source>
        <dbReference type="ARBA" id="ARBA00023235"/>
    </source>
</evidence>
<dbReference type="InterPro" id="IPR013826">
    <property type="entry name" value="Topo_IA_cen_sub3"/>
</dbReference>
<accession>A0A1E4RL37</accession>
<organism evidence="9 10">
    <name type="scientific">Hyphopichia burtonii NRRL Y-1933</name>
    <dbReference type="NCBI Taxonomy" id="984485"/>
    <lineage>
        <taxon>Eukaryota</taxon>
        <taxon>Fungi</taxon>
        <taxon>Dikarya</taxon>
        <taxon>Ascomycota</taxon>
        <taxon>Saccharomycotina</taxon>
        <taxon>Pichiomycetes</taxon>
        <taxon>Debaryomycetaceae</taxon>
        <taxon>Hyphopichia</taxon>
    </lineage>
</organism>
<dbReference type="SUPFAM" id="SSF56712">
    <property type="entry name" value="Prokaryotic type I DNA topoisomerase"/>
    <property type="match status" value="1"/>
</dbReference>
<dbReference type="InterPro" id="IPR034144">
    <property type="entry name" value="TOPRIM_TopoIII"/>
</dbReference>
<evidence type="ECO:0000259" key="8">
    <source>
        <dbReference type="PROSITE" id="PS52039"/>
    </source>
</evidence>
<name>A0A1E4RL37_9ASCO</name>
<keyword evidence="10" id="KW-1185">Reference proteome</keyword>
<dbReference type="GO" id="GO:0000724">
    <property type="term" value="P:double-strand break repair via homologous recombination"/>
    <property type="evidence" value="ECO:0007669"/>
    <property type="project" value="EnsemblFungi"/>
</dbReference>
<dbReference type="GO" id="GO:0003677">
    <property type="term" value="F:DNA binding"/>
    <property type="evidence" value="ECO:0007669"/>
    <property type="project" value="UniProtKB-KW"/>
</dbReference>
<dbReference type="InterPro" id="IPR006171">
    <property type="entry name" value="TOPRIM_dom"/>
</dbReference>
<dbReference type="GO" id="GO:0000018">
    <property type="term" value="P:regulation of DNA recombination"/>
    <property type="evidence" value="ECO:0007669"/>
    <property type="project" value="EnsemblFungi"/>
</dbReference>
<dbReference type="SMART" id="SM00436">
    <property type="entry name" value="TOP1Bc"/>
    <property type="match status" value="1"/>
</dbReference>
<dbReference type="GO" id="GO:0003917">
    <property type="term" value="F:DNA topoisomerase type I (single strand cut, ATP-independent) activity"/>
    <property type="evidence" value="ECO:0007669"/>
    <property type="project" value="UniProtKB-EC"/>
</dbReference>
<dbReference type="InterPro" id="IPR023405">
    <property type="entry name" value="Topo_IA_core_domain"/>
</dbReference>
<dbReference type="EC" id="5.6.2.1" evidence="6"/>
<dbReference type="PRINTS" id="PR00417">
    <property type="entry name" value="PRTPISMRASEI"/>
</dbReference>
<feature type="domain" description="Topo IA-type catalytic" evidence="8">
    <location>
        <begin position="165"/>
        <end position="594"/>
    </location>
</feature>
<comment type="function">
    <text evidence="6">Introduces a single-strand break via transesterification at a target site in duplex DNA. Releases the supercoiling and torsional tension of DNA introduced during the DNA replication and transcription by transiently cleaving and rejoining one strand of the DNA duplex. The scissile phosphodiester is attacked by the catalytic tyrosine of the enzyme, resulting in the formation of a DNA-(5'-phosphotyrosyl)-enzyme intermediate and the expulsion of a 3'-OH DNA strand.</text>
</comment>
<keyword evidence="4 6" id="KW-0238">DNA-binding</keyword>
<dbReference type="Gene3D" id="1.10.290.10">
    <property type="entry name" value="Topoisomerase I, domain 4"/>
    <property type="match status" value="1"/>
</dbReference>
<dbReference type="GO" id="GO:0035861">
    <property type="term" value="C:site of double-strand break"/>
    <property type="evidence" value="ECO:0007669"/>
    <property type="project" value="EnsemblFungi"/>
</dbReference>
<dbReference type="Pfam" id="PF01131">
    <property type="entry name" value="Topoisom_bac"/>
    <property type="match status" value="1"/>
</dbReference>
<dbReference type="AlphaFoldDB" id="A0A1E4RL37"/>
<dbReference type="Proteomes" id="UP000095085">
    <property type="component" value="Unassembled WGS sequence"/>
</dbReference>
<dbReference type="GO" id="GO:0140226">
    <property type="term" value="F:RNA topoisomerase activity"/>
    <property type="evidence" value="ECO:0007669"/>
    <property type="project" value="EnsemblFungi"/>
</dbReference>
<dbReference type="Pfam" id="PF01751">
    <property type="entry name" value="Toprim"/>
    <property type="match status" value="1"/>
</dbReference>
<dbReference type="GO" id="GO:0006265">
    <property type="term" value="P:DNA topological change"/>
    <property type="evidence" value="ECO:0007669"/>
    <property type="project" value="EnsemblFungi"/>
</dbReference>
<dbReference type="PANTHER" id="PTHR11390">
    <property type="entry name" value="PROKARYOTIC DNA TOPOISOMERASE"/>
    <property type="match status" value="1"/>
</dbReference>
<proteinExistence type="inferred from homology"/>
<dbReference type="FunFam" id="3.40.50.140:FF:000003">
    <property type="entry name" value="DNA topoisomerase"/>
    <property type="match status" value="1"/>
</dbReference>
<dbReference type="GO" id="GO:0007131">
    <property type="term" value="P:reciprocal meiotic recombination"/>
    <property type="evidence" value="ECO:0007669"/>
    <property type="project" value="EnsemblFungi"/>
</dbReference>
<dbReference type="Gene3D" id="3.40.50.140">
    <property type="match status" value="1"/>
</dbReference>
<comment type="catalytic activity">
    <reaction evidence="1 6">
        <text>ATP-independent breakage of single-stranded DNA, followed by passage and rejoining.</text>
        <dbReference type="EC" id="5.6.2.1"/>
    </reaction>
</comment>
<dbReference type="GO" id="GO:0007004">
    <property type="term" value="P:telomere maintenance via telomerase"/>
    <property type="evidence" value="ECO:0007669"/>
    <property type="project" value="EnsemblFungi"/>
</dbReference>
<dbReference type="EMBL" id="KV454540">
    <property type="protein sequence ID" value="ODV67973.1"/>
    <property type="molecule type" value="Genomic_DNA"/>
</dbReference>
<dbReference type="RefSeq" id="XP_020077040.1">
    <property type="nucleotide sequence ID" value="XM_020221136.1"/>
</dbReference>
<dbReference type="STRING" id="984485.A0A1E4RL37"/>
<protein>
    <recommendedName>
        <fullName evidence="6">DNA topoisomerase</fullName>
        <ecNumber evidence="6">5.6.2.1</ecNumber>
    </recommendedName>
</protein>
<dbReference type="CDD" id="cd03362">
    <property type="entry name" value="TOPRIM_TopoIA_TopoIII"/>
    <property type="match status" value="1"/>
</dbReference>
<gene>
    <name evidence="9" type="ORF">HYPBUDRAFT_152674</name>
</gene>
<feature type="domain" description="Toprim" evidence="7">
    <location>
        <begin position="2"/>
        <end position="144"/>
    </location>
</feature>
<dbReference type="SMART" id="SM00493">
    <property type="entry name" value="TOPRIM"/>
    <property type="match status" value="1"/>
</dbReference>
<keyword evidence="3 6" id="KW-0799">Topoisomerase</keyword>
<dbReference type="PROSITE" id="PS50880">
    <property type="entry name" value="TOPRIM"/>
    <property type="match status" value="1"/>
</dbReference>
<sequence length="617" mass="70438">MKVLCVAEKPSIAKEVSKILSGGSFSVRNSNNKYIKYFDFKYNFPQLGLCDVTMTAVLGHVTNFDFGPQFGWNSCPPGRLFAAPISTMVSHQDVYKNLSIEGRNASKLMIWTDCDREGEYIGFEILETARKNNSRLTLENTWRAQFSHLEKNHILQASRNPIQLDINSVRAVECRMEVDLRCGISFTRFLTDLYKGQSLIGEKEVISYGTCQFPTLGFVVDRYIRVKNFVPEPFWYIIVDIKKNDQKVGFLWVKGHFFDRAYVTLLYQKALKSPNGKIVSLTKRPTSNWRPLPLTTVDLQKDASRIFKMSAKRALDAAEKLYNKGFVSYPRTETDRFPAAMNLKDVIERQTSSNKWGSYAKELLELKFRSPRSGSHDDKAHPPIHPVKYAELTQLNGDEKTIYEYIVRRFLACCSDDAKGEQTTATLKWGDELFTANGLMVLARNYLDIYIYNKWESSKQLPPLEQGEEVNITNAKMKDGKTSPPLHMTESELIALMDANGIGTDATIAEHIEKIHSRNYVTKIKQGNVEYILPTDLGMGLIAGFDEMDFVDNISLSKPFLRKNLEIGLQEIVEGRKTRQQVASEMVELYKNAFVLCNQNSGNLVQKYLEIRNRNVQ</sequence>
<comment type="similarity">
    <text evidence="2 6">Belongs to the type IA topoisomerase family.</text>
</comment>
<dbReference type="InterPro" id="IPR003602">
    <property type="entry name" value="Topo_IA_DNA-bd_dom"/>
</dbReference>
<dbReference type="PANTHER" id="PTHR11390:SF21">
    <property type="entry name" value="DNA TOPOISOMERASE 3-ALPHA"/>
    <property type="match status" value="1"/>
</dbReference>